<dbReference type="Gene3D" id="6.10.30.10">
    <property type="match status" value="1"/>
</dbReference>
<evidence type="ECO:0000313" key="3">
    <source>
        <dbReference type="EMBL" id="MFC5973525.1"/>
    </source>
</evidence>
<dbReference type="InterPro" id="IPR052513">
    <property type="entry name" value="Thioester_dehydratase-like"/>
</dbReference>
<feature type="domain" description="ChsH2 C-terminal OB-fold" evidence="1">
    <location>
        <begin position="48"/>
        <end position="104"/>
    </location>
</feature>
<name>A0ABD5RTR7_9EURY</name>
<keyword evidence="4" id="KW-1185">Reference proteome</keyword>
<dbReference type="RefSeq" id="WP_247420469.1">
    <property type="nucleotide sequence ID" value="NZ_JALLGW010000003.1"/>
</dbReference>
<dbReference type="PANTHER" id="PTHR34075:SF5">
    <property type="entry name" value="BLR3430 PROTEIN"/>
    <property type="match status" value="1"/>
</dbReference>
<dbReference type="SUPFAM" id="SSF50249">
    <property type="entry name" value="Nucleic acid-binding proteins"/>
    <property type="match status" value="1"/>
</dbReference>
<gene>
    <name evidence="3" type="ORF">ACFPYI_19520</name>
</gene>
<accession>A0ABD5RTR7</accession>
<sequence>MREGALAAPFFEALADGEFAVQRCSACSEAFLPPSPVCPVCHADDVGWERTDATGTLHAFTELTRTPPGFDAPAVVGTVDLDVGVRLLVRVSAAYDDLTIGERLVVEPSPAPGTLDRGRWSDYPFFSATLPDESASPR</sequence>
<evidence type="ECO:0000259" key="1">
    <source>
        <dbReference type="Pfam" id="PF01796"/>
    </source>
</evidence>
<dbReference type="Pfam" id="PF01796">
    <property type="entry name" value="OB_ChsH2_C"/>
    <property type="match status" value="1"/>
</dbReference>
<dbReference type="Pfam" id="PF12172">
    <property type="entry name" value="zf-ChsH2"/>
    <property type="match status" value="1"/>
</dbReference>
<comment type="caution">
    <text evidence="3">The sequence shown here is derived from an EMBL/GenBank/DDBJ whole genome shotgun (WGS) entry which is preliminary data.</text>
</comment>
<protein>
    <submittedName>
        <fullName evidence="3">Zn-ribbon domain-containing OB-fold protein</fullName>
    </submittedName>
</protein>
<organism evidence="3 4">
    <name type="scientific">Halomarina salina</name>
    <dbReference type="NCBI Taxonomy" id="1872699"/>
    <lineage>
        <taxon>Archaea</taxon>
        <taxon>Methanobacteriati</taxon>
        <taxon>Methanobacteriota</taxon>
        <taxon>Stenosarchaea group</taxon>
        <taxon>Halobacteria</taxon>
        <taxon>Halobacteriales</taxon>
        <taxon>Natronomonadaceae</taxon>
        <taxon>Halomarina</taxon>
    </lineage>
</organism>
<dbReference type="PANTHER" id="PTHR34075">
    <property type="entry name" value="BLR3430 PROTEIN"/>
    <property type="match status" value="1"/>
</dbReference>
<dbReference type="InterPro" id="IPR012340">
    <property type="entry name" value="NA-bd_OB-fold"/>
</dbReference>
<reference evidence="3 4" key="1">
    <citation type="journal article" date="2019" name="Int. J. Syst. Evol. Microbiol.">
        <title>The Global Catalogue of Microorganisms (GCM) 10K type strain sequencing project: providing services to taxonomists for standard genome sequencing and annotation.</title>
        <authorList>
            <consortium name="The Broad Institute Genomics Platform"/>
            <consortium name="The Broad Institute Genome Sequencing Center for Infectious Disease"/>
            <person name="Wu L."/>
            <person name="Ma J."/>
        </authorList>
    </citation>
    <scope>NUCLEOTIDE SEQUENCE [LARGE SCALE GENOMIC DNA]</scope>
    <source>
        <strain evidence="3 4">CGMCC 1.12543</strain>
    </source>
</reference>
<evidence type="ECO:0000259" key="2">
    <source>
        <dbReference type="Pfam" id="PF12172"/>
    </source>
</evidence>
<dbReference type="InterPro" id="IPR002878">
    <property type="entry name" value="ChsH2_C"/>
</dbReference>
<evidence type="ECO:0000313" key="4">
    <source>
        <dbReference type="Proteomes" id="UP001596099"/>
    </source>
</evidence>
<dbReference type="InterPro" id="IPR022002">
    <property type="entry name" value="ChsH2_Znr"/>
</dbReference>
<dbReference type="Proteomes" id="UP001596099">
    <property type="component" value="Unassembled WGS sequence"/>
</dbReference>
<dbReference type="EMBL" id="JBHSQH010000002">
    <property type="protein sequence ID" value="MFC5973525.1"/>
    <property type="molecule type" value="Genomic_DNA"/>
</dbReference>
<feature type="domain" description="ChsH2 rubredoxin-like zinc ribbon" evidence="2">
    <location>
        <begin position="11"/>
        <end position="46"/>
    </location>
</feature>
<dbReference type="AlphaFoldDB" id="A0ABD5RTR7"/>
<proteinExistence type="predicted"/>